<comment type="caution">
    <text evidence="2">The sequence shown here is derived from an EMBL/GenBank/DDBJ whole genome shotgun (WGS) entry which is preliminary data.</text>
</comment>
<dbReference type="RefSeq" id="WP_188448774.1">
    <property type="nucleotide sequence ID" value="NZ_BMFO01000002.1"/>
</dbReference>
<reference evidence="2" key="1">
    <citation type="journal article" date="2014" name="Int. J. Syst. Evol. Microbiol.">
        <title>Complete genome sequence of Corynebacterium casei LMG S-19264T (=DSM 44701T), isolated from a smear-ripened cheese.</title>
        <authorList>
            <consortium name="US DOE Joint Genome Institute (JGI-PGF)"/>
            <person name="Walter F."/>
            <person name="Albersmeier A."/>
            <person name="Kalinowski J."/>
            <person name="Ruckert C."/>
        </authorList>
    </citation>
    <scope>NUCLEOTIDE SEQUENCE</scope>
    <source>
        <strain evidence="2">CGMCC 1.12726</strain>
    </source>
</reference>
<reference evidence="2" key="2">
    <citation type="submission" date="2020-09" db="EMBL/GenBank/DDBJ databases">
        <authorList>
            <person name="Sun Q."/>
            <person name="Zhou Y."/>
        </authorList>
    </citation>
    <scope>NUCLEOTIDE SEQUENCE</scope>
    <source>
        <strain evidence="2">CGMCC 1.12726</strain>
    </source>
</reference>
<dbReference type="Proteomes" id="UP000632858">
    <property type="component" value="Unassembled WGS sequence"/>
</dbReference>
<evidence type="ECO:0000256" key="1">
    <source>
        <dbReference type="SAM" id="MobiDB-lite"/>
    </source>
</evidence>
<dbReference type="EMBL" id="BMFO01000002">
    <property type="protein sequence ID" value="GGF91423.1"/>
    <property type="molecule type" value="Genomic_DNA"/>
</dbReference>
<feature type="compositionally biased region" description="Basic and acidic residues" evidence="1">
    <location>
        <begin position="116"/>
        <end position="127"/>
    </location>
</feature>
<proteinExistence type="predicted"/>
<dbReference type="PROSITE" id="PS51257">
    <property type="entry name" value="PROKAR_LIPOPROTEIN"/>
    <property type="match status" value="1"/>
</dbReference>
<protein>
    <submittedName>
        <fullName evidence="2">Uncharacterized protein</fullName>
    </submittedName>
</protein>
<feature type="region of interest" description="Disordered" evidence="1">
    <location>
        <begin position="83"/>
        <end position="134"/>
    </location>
</feature>
<feature type="region of interest" description="Disordered" evidence="1">
    <location>
        <begin position="30"/>
        <end position="63"/>
    </location>
</feature>
<gene>
    <name evidence="2" type="ORF">GCM10010960_11710</name>
</gene>
<sequence length="167" mass="18195">MDNASIKTFRFRPWSALPLLAVVALMASCQREQPAPPKPAPVIEPVQMPPPPPQPTPEQIAAAEAKAAAEAEAVRKAEAARLEAERKRKAAQQAAKKRPIYTKGDRKPGTSTATPKPEEAAKPKEVRFNMTQGGKKMTAEDFDAWMKSQGIRIVPAKPAEPKPEDKL</sequence>
<organism evidence="2 3">
    <name type="scientific">Arenimonas maotaiensis</name>
    <dbReference type="NCBI Taxonomy" id="1446479"/>
    <lineage>
        <taxon>Bacteria</taxon>
        <taxon>Pseudomonadati</taxon>
        <taxon>Pseudomonadota</taxon>
        <taxon>Gammaproteobacteria</taxon>
        <taxon>Lysobacterales</taxon>
        <taxon>Lysobacteraceae</taxon>
        <taxon>Arenimonas</taxon>
    </lineage>
</organism>
<accession>A0A917CL98</accession>
<feature type="compositionally biased region" description="Pro residues" evidence="1">
    <location>
        <begin position="34"/>
        <end position="56"/>
    </location>
</feature>
<evidence type="ECO:0000313" key="2">
    <source>
        <dbReference type="EMBL" id="GGF91423.1"/>
    </source>
</evidence>
<feature type="compositionally biased region" description="Basic residues" evidence="1">
    <location>
        <begin position="87"/>
        <end position="100"/>
    </location>
</feature>
<keyword evidence="3" id="KW-1185">Reference proteome</keyword>
<evidence type="ECO:0000313" key="3">
    <source>
        <dbReference type="Proteomes" id="UP000632858"/>
    </source>
</evidence>
<dbReference type="AlphaFoldDB" id="A0A917CL98"/>
<name>A0A917CL98_9GAMM</name>